<name>A0AAE1F0C5_PETCI</name>
<evidence type="ECO:0000313" key="2">
    <source>
        <dbReference type="EMBL" id="KAK3864596.1"/>
    </source>
</evidence>
<feature type="compositionally biased region" description="Basic residues" evidence="1">
    <location>
        <begin position="64"/>
        <end position="85"/>
    </location>
</feature>
<dbReference type="PANTHER" id="PTHR21838">
    <property type="entry name" value="COILED-COIL DOMAIN-CONTAINING PROTEIN 137"/>
    <property type="match status" value="1"/>
</dbReference>
<dbReference type="InterPro" id="IPR026680">
    <property type="entry name" value="CCDC137"/>
</dbReference>
<accession>A0AAE1F0C5</accession>
<dbReference type="Proteomes" id="UP001286313">
    <property type="component" value="Unassembled WGS sequence"/>
</dbReference>
<evidence type="ECO:0008006" key="4">
    <source>
        <dbReference type="Google" id="ProtNLM"/>
    </source>
</evidence>
<dbReference type="AlphaFoldDB" id="A0AAE1F0C5"/>
<protein>
    <recommendedName>
        <fullName evidence="4">Coiled-coil domain-containing protein 137</fullName>
    </recommendedName>
</protein>
<dbReference type="EMBL" id="JAWQEG010003763">
    <property type="protein sequence ID" value="KAK3864596.1"/>
    <property type="molecule type" value="Genomic_DNA"/>
</dbReference>
<dbReference type="GO" id="GO:0005634">
    <property type="term" value="C:nucleus"/>
    <property type="evidence" value="ECO:0007669"/>
    <property type="project" value="TreeGrafter"/>
</dbReference>
<keyword evidence="3" id="KW-1185">Reference proteome</keyword>
<proteinExistence type="predicted"/>
<evidence type="ECO:0000256" key="1">
    <source>
        <dbReference type="SAM" id="MobiDB-lite"/>
    </source>
</evidence>
<feature type="compositionally biased region" description="Polar residues" evidence="1">
    <location>
        <begin position="134"/>
        <end position="143"/>
    </location>
</feature>
<gene>
    <name evidence="2" type="ORF">Pcinc_029730</name>
</gene>
<organism evidence="2 3">
    <name type="scientific">Petrolisthes cinctipes</name>
    <name type="common">Flat porcelain crab</name>
    <dbReference type="NCBI Taxonomy" id="88211"/>
    <lineage>
        <taxon>Eukaryota</taxon>
        <taxon>Metazoa</taxon>
        <taxon>Ecdysozoa</taxon>
        <taxon>Arthropoda</taxon>
        <taxon>Crustacea</taxon>
        <taxon>Multicrustacea</taxon>
        <taxon>Malacostraca</taxon>
        <taxon>Eumalacostraca</taxon>
        <taxon>Eucarida</taxon>
        <taxon>Decapoda</taxon>
        <taxon>Pleocyemata</taxon>
        <taxon>Anomura</taxon>
        <taxon>Galatheoidea</taxon>
        <taxon>Porcellanidae</taxon>
        <taxon>Petrolisthes</taxon>
    </lineage>
</organism>
<feature type="region of interest" description="Disordered" evidence="1">
    <location>
        <begin position="129"/>
        <end position="158"/>
    </location>
</feature>
<evidence type="ECO:0000313" key="3">
    <source>
        <dbReference type="Proteomes" id="UP001286313"/>
    </source>
</evidence>
<dbReference type="PANTHER" id="PTHR21838:SF2">
    <property type="entry name" value="COILED-COIL DOMAIN-CONTAINING PROTEIN 137"/>
    <property type="match status" value="1"/>
</dbReference>
<feature type="region of interest" description="Disordered" evidence="1">
    <location>
        <begin position="46"/>
        <end position="100"/>
    </location>
</feature>
<sequence>MGKTRRLRVKDPYRHEVVTARLNARRNLEPQSLEQEVPKYLQAIAKFNKPKKTPDESDVTKVNTKGKKKQVVGSKNRKRKGKKRQTNSLLPDLQQHPNESDQKFLKRAHMMTQIVLREAALKDKYKVEGLRGTHQGNTNPQLSQKRKPTRRAEKSKLAKKERVLRKKLKHMEKEEDEFTYYQDKIEFGEVVDEPPSLDTTKLTRKVNNGVGKPKSFLFMDKLKNEASSDAPKEVQQMKSYAATRKRTLEAERIKAVNAYRKMKAARPHAVTLSEFT</sequence>
<reference evidence="2" key="1">
    <citation type="submission" date="2023-10" db="EMBL/GenBank/DDBJ databases">
        <title>Genome assemblies of two species of porcelain crab, Petrolisthes cinctipes and Petrolisthes manimaculis (Anomura: Porcellanidae).</title>
        <authorList>
            <person name="Angst P."/>
        </authorList>
    </citation>
    <scope>NUCLEOTIDE SEQUENCE</scope>
    <source>
        <strain evidence="2">PB745_01</strain>
        <tissue evidence="2">Gill</tissue>
    </source>
</reference>
<comment type="caution">
    <text evidence="2">The sequence shown here is derived from an EMBL/GenBank/DDBJ whole genome shotgun (WGS) entry which is preliminary data.</text>
</comment>